<dbReference type="CDD" id="cd07012">
    <property type="entry name" value="PBP2_Bug_TTT"/>
    <property type="match status" value="1"/>
</dbReference>
<dbReference type="PANTHER" id="PTHR42928:SF5">
    <property type="entry name" value="BLR1237 PROTEIN"/>
    <property type="match status" value="1"/>
</dbReference>
<dbReference type="Proteomes" id="UP000267418">
    <property type="component" value="Unassembled WGS sequence"/>
</dbReference>
<dbReference type="InterPro" id="IPR042100">
    <property type="entry name" value="Bug_dom1"/>
</dbReference>
<organism evidence="3 4">
    <name type="scientific">Variovorax gossypii</name>
    <dbReference type="NCBI Taxonomy" id="1679495"/>
    <lineage>
        <taxon>Bacteria</taxon>
        <taxon>Pseudomonadati</taxon>
        <taxon>Pseudomonadota</taxon>
        <taxon>Betaproteobacteria</taxon>
        <taxon>Burkholderiales</taxon>
        <taxon>Comamonadaceae</taxon>
        <taxon>Variovorax</taxon>
    </lineage>
</organism>
<evidence type="ECO:0000313" key="3">
    <source>
        <dbReference type="EMBL" id="RTQ32455.1"/>
    </source>
</evidence>
<dbReference type="OrthoDB" id="8678477at2"/>
<keyword evidence="2" id="KW-0732">Signal</keyword>
<feature type="chain" id="PRO_5018550544" evidence="2">
    <location>
        <begin position="23"/>
        <end position="328"/>
    </location>
</feature>
<name>A0A3S0GUY4_9BURK</name>
<keyword evidence="4" id="KW-1185">Reference proteome</keyword>
<dbReference type="InterPro" id="IPR005064">
    <property type="entry name" value="BUG"/>
</dbReference>
<dbReference type="PANTHER" id="PTHR42928">
    <property type="entry name" value="TRICARBOXYLATE-BINDING PROTEIN"/>
    <property type="match status" value="1"/>
</dbReference>
<feature type="signal peptide" evidence="2">
    <location>
        <begin position="1"/>
        <end position="22"/>
    </location>
</feature>
<dbReference type="Pfam" id="PF03401">
    <property type="entry name" value="TctC"/>
    <property type="match status" value="1"/>
</dbReference>
<reference evidence="3 4" key="1">
    <citation type="submission" date="2018-12" db="EMBL/GenBank/DDBJ databases">
        <title>The genome of Variovorax gossypii DSM 100435.</title>
        <authorList>
            <person name="Gao J."/>
            <person name="Sun J."/>
        </authorList>
    </citation>
    <scope>NUCLEOTIDE SEQUENCE [LARGE SCALE GENOMIC DNA]</scope>
    <source>
        <strain evidence="3 4">DSM 100435</strain>
    </source>
</reference>
<dbReference type="RefSeq" id="WP_126472411.1">
    <property type="nucleotide sequence ID" value="NZ_RXOE01000006.1"/>
</dbReference>
<sequence>MKRFGRWLCALAFLGCGAAAMAQAPYPSKVVTMMVPYPAGAASDFTARALNDLVGKELGGQVIVENIGGATGAIAAAKVLAAPADGHYLFQGSPNELILSGLVNKSTRYKPEDFQWIAPVATSPLVLVVNSQLPAHSLDEFVALARSRKDAPLSYGTPGPGTLYHLLGELFTRRTGAPVTHVPYKGGAPIIQDLIGGQIDFAFMPYQAFYADYVKQGRLRVIGSLSPGRRLPAPFDTLQTSAQSKDMKDFDFGIWTSYMVRKGTPRPVAERLNAAIAAALKNPQARAQLESQAKTVFEPMSLEAGEKFYAAEIARYRDLVKTIGYESP</sequence>
<evidence type="ECO:0000256" key="1">
    <source>
        <dbReference type="ARBA" id="ARBA00006987"/>
    </source>
</evidence>
<evidence type="ECO:0000256" key="2">
    <source>
        <dbReference type="SAM" id="SignalP"/>
    </source>
</evidence>
<comment type="similarity">
    <text evidence="1">Belongs to the UPF0065 (bug) family.</text>
</comment>
<evidence type="ECO:0000313" key="4">
    <source>
        <dbReference type="Proteomes" id="UP000267418"/>
    </source>
</evidence>
<dbReference type="Gene3D" id="3.40.190.10">
    <property type="entry name" value="Periplasmic binding protein-like II"/>
    <property type="match status" value="1"/>
</dbReference>
<gene>
    <name evidence="3" type="ORF">EJP69_21130</name>
</gene>
<comment type="caution">
    <text evidence="3">The sequence shown here is derived from an EMBL/GenBank/DDBJ whole genome shotgun (WGS) entry which is preliminary data.</text>
</comment>
<dbReference type="SUPFAM" id="SSF53850">
    <property type="entry name" value="Periplasmic binding protein-like II"/>
    <property type="match status" value="1"/>
</dbReference>
<dbReference type="PIRSF" id="PIRSF017082">
    <property type="entry name" value="YflP"/>
    <property type="match status" value="1"/>
</dbReference>
<dbReference type="AlphaFoldDB" id="A0A3S0GUY4"/>
<protein>
    <submittedName>
        <fullName evidence="3">Tripartite tricarboxylate transporter substrate binding protein</fullName>
    </submittedName>
</protein>
<accession>A0A3S0GUY4</accession>
<dbReference type="EMBL" id="RXOE01000006">
    <property type="protein sequence ID" value="RTQ32455.1"/>
    <property type="molecule type" value="Genomic_DNA"/>
</dbReference>
<proteinExistence type="inferred from homology"/>
<dbReference type="Gene3D" id="3.40.190.150">
    <property type="entry name" value="Bordetella uptake gene, domain 1"/>
    <property type="match status" value="1"/>
</dbReference>